<evidence type="ECO:0000313" key="3">
    <source>
        <dbReference type="Proteomes" id="UP001566132"/>
    </source>
</evidence>
<gene>
    <name evidence="2" type="ORF">ABEB36_015429</name>
</gene>
<name>A0ABD1E069_HYPHA</name>
<comment type="caution">
    <text evidence="2">The sequence shown here is derived from an EMBL/GenBank/DDBJ whole genome shotgun (WGS) entry which is preliminary data.</text>
</comment>
<proteinExistence type="predicted"/>
<protein>
    <submittedName>
        <fullName evidence="2">Uncharacterized protein</fullName>
    </submittedName>
</protein>
<sequence>MDLKSIIIGLNTEYSEMVFECAFLRHLTIREKKITSEFTHNGLSSASLRTLLEKLRLYHLTTQCLEEERQVTRFQLSLFSNSSCLFRFCLGLVEVCIMYFLWASMPDDM</sequence>
<keyword evidence="3" id="KW-1185">Reference proteome</keyword>
<keyword evidence="1" id="KW-0472">Membrane</keyword>
<feature type="transmembrane region" description="Helical" evidence="1">
    <location>
        <begin position="84"/>
        <end position="102"/>
    </location>
</feature>
<dbReference type="EMBL" id="JBDJPC010000016">
    <property type="protein sequence ID" value="KAL1488061.1"/>
    <property type="molecule type" value="Genomic_DNA"/>
</dbReference>
<keyword evidence="1" id="KW-1133">Transmembrane helix</keyword>
<reference evidence="2 3" key="1">
    <citation type="submission" date="2024-05" db="EMBL/GenBank/DDBJ databases">
        <title>Genetic variation in Jamaican populations of the coffee berry borer (Hypothenemus hampei).</title>
        <authorList>
            <person name="Errbii M."/>
            <person name="Myrie A."/>
        </authorList>
    </citation>
    <scope>NUCLEOTIDE SEQUENCE [LARGE SCALE GENOMIC DNA]</scope>
    <source>
        <strain evidence="2">JA-Hopewell-2020-01-JO</strain>
        <tissue evidence="2">Whole body</tissue>
    </source>
</reference>
<keyword evidence="1" id="KW-0812">Transmembrane</keyword>
<accession>A0ABD1E069</accession>
<dbReference type="Proteomes" id="UP001566132">
    <property type="component" value="Unassembled WGS sequence"/>
</dbReference>
<dbReference type="AlphaFoldDB" id="A0ABD1E069"/>
<organism evidence="2 3">
    <name type="scientific">Hypothenemus hampei</name>
    <name type="common">Coffee berry borer</name>
    <dbReference type="NCBI Taxonomy" id="57062"/>
    <lineage>
        <taxon>Eukaryota</taxon>
        <taxon>Metazoa</taxon>
        <taxon>Ecdysozoa</taxon>
        <taxon>Arthropoda</taxon>
        <taxon>Hexapoda</taxon>
        <taxon>Insecta</taxon>
        <taxon>Pterygota</taxon>
        <taxon>Neoptera</taxon>
        <taxon>Endopterygota</taxon>
        <taxon>Coleoptera</taxon>
        <taxon>Polyphaga</taxon>
        <taxon>Cucujiformia</taxon>
        <taxon>Curculionidae</taxon>
        <taxon>Scolytinae</taxon>
        <taxon>Hypothenemus</taxon>
    </lineage>
</organism>
<evidence type="ECO:0000313" key="2">
    <source>
        <dbReference type="EMBL" id="KAL1488061.1"/>
    </source>
</evidence>
<evidence type="ECO:0000256" key="1">
    <source>
        <dbReference type="SAM" id="Phobius"/>
    </source>
</evidence>